<sequence length="1562" mass="178728">MDTADHIHLLKRRYWLNISKVKFRPWMLFGERQVVCSWKPVACNCGSNCFCKWRYRIEILGVPTAGGLVDNLSSYTFANQLVKGKKYGIRILAGPATNLSDLYTTEWTDIAWYLYQGVEDHLILAKRSGLYLTDSITLNQALITDWRGESINEIFASASYLVWCTHDGQLWAFNRNETSPKVIKTAERIERVLFDPYASTIYWTSGRTIYRKSLLTFDRSEVVLKTQNKILSITINPEAGWLFWMEKYKIGRTAFNGKMVGTFEELQVVSGSRFSAIVFNDDVLYWTVKKNDSVDLMKRDTNALSSKIMSTERNRSIDHLQVLNGQLIMSDKKLQTIYGVDLRMNGKFKIDISSYGVTAFTVWRPSTVPSLIPDQVNEDSIKLSGKWPNVTLFWKAIRCENCSDLEYQVGINSSLQIILNRTTTDAEFSLPTQYGYDNITVKIRSLTSRAKSNWTIKDFETPVTTPGELRPVISCEPSIVANYSIIRIQLRIPINNKDIEELIVEILKNKKSYRRLNIKRIKEKSFYEEILNVIADSSTYQISVKACNLKKICGSTVRREIKANRSVAVLPRIGRLFYTYKGIRTDSFCLGDFTLKPQLKETIFSNGKNRSCNCPNTKCSLLPSMTLDPLDERLYVVSIDSTLIISDIYWCSCRFVKDFEEFALTTSMAVDKKCFWWTKGDNQISCFNLNSTAVKVKEERIKDNVKNIRVSGRLFQPLLTNRCLRPRINFNNVKVYNVTRSSFAANWIIPKFCPDSTIIYNTNVSLIEYKSGKTLKKLRLIDRDEVFVDSLHAWTTYLLNIKVFTRIFTSDIVSINVTTLPGPPTINNQMCAVSFEEDRVAFLWVPDQRSAYERSRIYDEYNQTIADCLLKGSVLDCPLGTVLKSEARENVNICGLQTNQSSHLILEKYSKYGLVTSPVIPIRKFNKSPTIDITYLGSRTFAYSLNLRHLKRICRSIITKLLFTNEKRNETNHMTLSGLVDVIPEILNGTKEINVQNFLTNQPTMLQGKSLCSLNLQSLDSNCPPNTISHIFETEKLKFAPWFLQPPTIDKDTNGLVLINWTLSFWSAGYAIQEYELLCQGSCQPLLYSGMRTWWYGPLEDGDYNLTVRAMNHLGWNDILGENLSVSLKSPDRTRQYDRNEFFILLTCIASFFCLAAMVLLALYFRRRKQKKFNWKSVQQTELELAALRSLPPTAVQNTNDLYVLGSLPTDEQFASLPHIGRADIRLTTFLGSGAFGEVYQGIISDKIAAVKILRKDAGDSDKKDFIAEAFLMSHFKHPNVLKLLGVCLDSDRHMIILELMEKGDLLSYLRNSRNNDDFILNDKIDICIQVSRGCAYLEKMHFVHRDIAARNCLVSMSNGQRLLVKIGDFGLARDIYKNDYYRKIGEGLLPVRWLAAEALIDGVFTTMSDVWAFGVLVWEVMTQGQQPYPGRSNLEVLNFVRDGGRLDRPANCPNDIYDIMGRCWLEADQRPSFSTLQQLLQEAMQKRNATYLALINEQTEDLTSPAAVPSPAQPHRRSTVWRTLTYIRRSIMETFTSISRYTRYIPVSTTSSQVTQNMGTN</sequence>
<evidence type="ECO:0000256" key="5">
    <source>
        <dbReference type="ARBA" id="ARBA00022777"/>
    </source>
</evidence>
<dbReference type="GO" id="GO:0007169">
    <property type="term" value="P:cell surface receptor protein tyrosine kinase signaling pathway"/>
    <property type="evidence" value="ECO:0007669"/>
    <property type="project" value="InterPro"/>
</dbReference>
<keyword evidence="11" id="KW-1133">Transmembrane helix</keyword>
<keyword evidence="3" id="KW-0808">Transferase</keyword>
<dbReference type="InterPro" id="IPR002011">
    <property type="entry name" value="Tyr_kinase_rcpt_2_CS"/>
</dbReference>
<dbReference type="Gene3D" id="3.30.200.20">
    <property type="entry name" value="Phosphorylase Kinase, domain 1"/>
    <property type="match status" value="1"/>
</dbReference>
<dbReference type="InterPro" id="IPR008266">
    <property type="entry name" value="Tyr_kinase_AS"/>
</dbReference>
<evidence type="ECO:0000259" key="12">
    <source>
        <dbReference type="PROSITE" id="PS50011"/>
    </source>
</evidence>
<dbReference type="SUPFAM" id="SSF63825">
    <property type="entry name" value="YWTD domain"/>
    <property type="match status" value="1"/>
</dbReference>
<feature type="domain" description="Protein kinase" evidence="12">
    <location>
        <begin position="1225"/>
        <end position="1485"/>
    </location>
</feature>
<dbReference type="GO" id="GO:0005524">
    <property type="term" value="F:ATP binding"/>
    <property type="evidence" value="ECO:0007669"/>
    <property type="project" value="UniProtKB-UniRule"/>
</dbReference>
<evidence type="ECO:0000256" key="9">
    <source>
        <dbReference type="PROSITE-ProRule" id="PRU10141"/>
    </source>
</evidence>
<dbReference type="InterPro" id="IPR011042">
    <property type="entry name" value="6-blade_b-propeller_TolB-like"/>
</dbReference>
<dbReference type="GO" id="GO:0005886">
    <property type="term" value="C:plasma membrane"/>
    <property type="evidence" value="ECO:0007669"/>
    <property type="project" value="TreeGrafter"/>
</dbReference>
<dbReference type="Proteomes" id="UP000549394">
    <property type="component" value="Unassembled WGS sequence"/>
</dbReference>
<dbReference type="InterPro" id="IPR036116">
    <property type="entry name" value="FN3_sf"/>
</dbReference>
<keyword evidence="10" id="KW-0675">Receptor</keyword>
<protein>
    <recommendedName>
        <fullName evidence="10">Tyrosine-protein kinase receptor</fullName>
        <ecNumber evidence="10">2.7.10.1</ecNumber>
    </recommendedName>
</protein>
<comment type="caution">
    <text evidence="13">The sequence shown here is derived from an EMBL/GenBank/DDBJ whole genome shotgun (WGS) entry which is preliminary data.</text>
</comment>
<evidence type="ECO:0000256" key="3">
    <source>
        <dbReference type="ARBA" id="ARBA00022679"/>
    </source>
</evidence>
<name>A0A7I8W1H3_9ANNE</name>
<keyword evidence="4 9" id="KW-0547">Nucleotide-binding</keyword>
<keyword evidence="6 9" id="KW-0067">ATP-binding</keyword>
<evidence type="ECO:0000256" key="7">
    <source>
        <dbReference type="ARBA" id="ARBA00023137"/>
    </source>
</evidence>
<dbReference type="FunFam" id="1.10.510.10:FF:000341">
    <property type="entry name" value="Tyrosine-protein kinase receptor"/>
    <property type="match status" value="1"/>
</dbReference>
<reference evidence="13 14" key="1">
    <citation type="submission" date="2020-08" db="EMBL/GenBank/DDBJ databases">
        <authorList>
            <person name="Hejnol A."/>
        </authorList>
    </citation>
    <scope>NUCLEOTIDE SEQUENCE [LARGE SCALE GENOMIC DNA]</scope>
</reference>
<proteinExistence type="inferred from homology"/>
<evidence type="ECO:0000313" key="13">
    <source>
        <dbReference type="EMBL" id="CAD5121945.1"/>
    </source>
</evidence>
<dbReference type="InterPro" id="IPR020635">
    <property type="entry name" value="Tyr_kinase_cat_dom"/>
</dbReference>
<dbReference type="PROSITE" id="PS50011">
    <property type="entry name" value="PROTEIN_KINASE_DOM"/>
    <property type="match status" value="1"/>
</dbReference>
<dbReference type="PRINTS" id="PR00109">
    <property type="entry name" value="TYRKINASE"/>
</dbReference>
<organism evidence="13 14">
    <name type="scientific">Dimorphilus gyrociliatus</name>
    <dbReference type="NCBI Taxonomy" id="2664684"/>
    <lineage>
        <taxon>Eukaryota</taxon>
        <taxon>Metazoa</taxon>
        <taxon>Spiralia</taxon>
        <taxon>Lophotrochozoa</taxon>
        <taxon>Annelida</taxon>
        <taxon>Polychaeta</taxon>
        <taxon>Polychaeta incertae sedis</taxon>
        <taxon>Dinophilidae</taxon>
        <taxon>Dimorphilus</taxon>
    </lineage>
</organism>
<feature type="transmembrane region" description="Helical" evidence="11">
    <location>
        <begin position="1142"/>
        <end position="1165"/>
    </location>
</feature>
<dbReference type="Pfam" id="PF07714">
    <property type="entry name" value="PK_Tyr_Ser-Thr"/>
    <property type="match status" value="1"/>
</dbReference>
<comment type="similarity">
    <text evidence="10">Belongs to the protein kinase superfamily. Tyr protein kinase family. Insulin receptor subfamily.</text>
</comment>
<dbReference type="PROSITE" id="PS00109">
    <property type="entry name" value="PROTEIN_KINASE_TYR"/>
    <property type="match status" value="1"/>
</dbReference>
<evidence type="ECO:0000256" key="2">
    <source>
        <dbReference type="ARBA" id="ARBA00022553"/>
    </source>
</evidence>
<dbReference type="InterPro" id="IPR001245">
    <property type="entry name" value="Ser-Thr/Tyr_kinase_cat_dom"/>
</dbReference>
<evidence type="ECO:0000313" key="14">
    <source>
        <dbReference type="Proteomes" id="UP000549394"/>
    </source>
</evidence>
<dbReference type="GO" id="GO:0043235">
    <property type="term" value="C:receptor complex"/>
    <property type="evidence" value="ECO:0007669"/>
    <property type="project" value="TreeGrafter"/>
</dbReference>
<keyword evidence="10 11" id="KW-0812">Transmembrane</keyword>
<evidence type="ECO:0000256" key="1">
    <source>
        <dbReference type="ARBA" id="ARBA00004167"/>
    </source>
</evidence>
<evidence type="ECO:0000256" key="6">
    <source>
        <dbReference type="ARBA" id="ARBA00022840"/>
    </source>
</evidence>
<dbReference type="GO" id="GO:0004714">
    <property type="term" value="F:transmembrane receptor protein tyrosine kinase activity"/>
    <property type="evidence" value="ECO:0007669"/>
    <property type="project" value="UniProtKB-EC"/>
</dbReference>
<dbReference type="SMART" id="SM00219">
    <property type="entry name" value="TyrKc"/>
    <property type="match status" value="1"/>
</dbReference>
<dbReference type="InterPro" id="IPR050122">
    <property type="entry name" value="RTK"/>
</dbReference>
<dbReference type="InterPro" id="IPR017441">
    <property type="entry name" value="Protein_kinase_ATP_BS"/>
</dbReference>
<dbReference type="OrthoDB" id="65481at2759"/>
<evidence type="ECO:0000256" key="8">
    <source>
        <dbReference type="ARBA" id="ARBA00051243"/>
    </source>
</evidence>
<dbReference type="SUPFAM" id="SSF56112">
    <property type="entry name" value="Protein kinase-like (PK-like)"/>
    <property type="match status" value="1"/>
</dbReference>
<feature type="binding site" evidence="9">
    <location>
        <position position="1252"/>
    </location>
    <ligand>
        <name>ATP</name>
        <dbReference type="ChEBI" id="CHEBI:30616"/>
    </ligand>
</feature>
<dbReference type="EMBL" id="CAJFCJ010000015">
    <property type="protein sequence ID" value="CAD5121945.1"/>
    <property type="molecule type" value="Genomic_DNA"/>
</dbReference>
<dbReference type="InterPro" id="IPR011009">
    <property type="entry name" value="Kinase-like_dom_sf"/>
</dbReference>
<dbReference type="InterPro" id="IPR000719">
    <property type="entry name" value="Prot_kinase_dom"/>
</dbReference>
<keyword evidence="5" id="KW-0418">Kinase</keyword>
<gene>
    <name evidence="13" type="ORF">DGYR_LOCUS9824</name>
</gene>
<dbReference type="GO" id="GO:0032006">
    <property type="term" value="P:regulation of TOR signaling"/>
    <property type="evidence" value="ECO:0007669"/>
    <property type="project" value="TreeGrafter"/>
</dbReference>
<dbReference type="PROSITE" id="PS00239">
    <property type="entry name" value="RECEPTOR_TYR_KIN_II"/>
    <property type="match status" value="1"/>
</dbReference>
<dbReference type="Gene3D" id="2.120.10.30">
    <property type="entry name" value="TolB, C-terminal domain"/>
    <property type="match status" value="1"/>
</dbReference>
<dbReference type="Gene3D" id="1.10.510.10">
    <property type="entry name" value="Transferase(Phosphotransferase) domain 1"/>
    <property type="match status" value="1"/>
</dbReference>
<evidence type="ECO:0000256" key="11">
    <source>
        <dbReference type="SAM" id="Phobius"/>
    </source>
</evidence>
<dbReference type="PROSITE" id="PS00107">
    <property type="entry name" value="PROTEIN_KINASE_ATP"/>
    <property type="match status" value="1"/>
</dbReference>
<evidence type="ECO:0000256" key="4">
    <source>
        <dbReference type="ARBA" id="ARBA00022741"/>
    </source>
</evidence>
<keyword evidence="2 10" id="KW-0597">Phosphoprotein</keyword>
<accession>A0A7I8W1H3</accession>
<evidence type="ECO:0000256" key="10">
    <source>
        <dbReference type="RuleBase" id="RU000312"/>
    </source>
</evidence>
<keyword evidence="11" id="KW-0472">Membrane</keyword>
<dbReference type="PANTHER" id="PTHR24416">
    <property type="entry name" value="TYROSINE-PROTEIN KINASE RECEPTOR"/>
    <property type="match status" value="1"/>
</dbReference>
<comment type="subcellular location">
    <subcellularLocation>
        <location evidence="1">Membrane</location>
        <topology evidence="1">Single-pass membrane protein</topology>
    </subcellularLocation>
</comment>
<dbReference type="EC" id="2.7.10.1" evidence="10"/>
<comment type="catalytic activity">
    <reaction evidence="8 10">
        <text>L-tyrosyl-[protein] + ATP = O-phospho-L-tyrosyl-[protein] + ADP + H(+)</text>
        <dbReference type="Rhea" id="RHEA:10596"/>
        <dbReference type="Rhea" id="RHEA-COMP:10136"/>
        <dbReference type="Rhea" id="RHEA-COMP:20101"/>
        <dbReference type="ChEBI" id="CHEBI:15378"/>
        <dbReference type="ChEBI" id="CHEBI:30616"/>
        <dbReference type="ChEBI" id="CHEBI:46858"/>
        <dbReference type="ChEBI" id="CHEBI:61978"/>
        <dbReference type="ChEBI" id="CHEBI:456216"/>
        <dbReference type="EC" id="2.7.10.1"/>
    </reaction>
</comment>
<dbReference type="PANTHER" id="PTHR24416:SF527">
    <property type="entry name" value="PROTO-ONCOGENE TYROSINE-PROTEIN KINASE ROS"/>
    <property type="match status" value="1"/>
</dbReference>
<keyword evidence="7" id="KW-0829">Tyrosine-protein kinase</keyword>
<keyword evidence="14" id="KW-1185">Reference proteome</keyword>
<dbReference type="SUPFAM" id="SSF49265">
    <property type="entry name" value="Fibronectin type III"/>
    <property type="match status" value="1"/>
</dbReference>